<dbReference type="Proteomes" id="UP000480303">
    <property type="component" value="Unassembled WGS sequence"/>
</dbReference>
<dbReference type="Pfam" id="PF00857">
    <property type="entry name" value="Isochorismatase"/>
    <property type="match status" value="1"/>
</dbReference>
<dbReference type="InterPro" id="IPR036380">
    <property type="entry name" value="Isochorismatase-like_sf"/>
</dbReference>
<comment type="caution">
    <text evidence="4">The sequence shown here is derived from an EMBL/GenBank/DDBJ whole genome shotgun (WGS) entry which is preliminary data.</text>
</comment>
<gene>
    <name evidence="4" type="primary">ywoC</name>
    <name evidence="4" type="ORF">Hs30E_09840</name>
</gene>
<dbReference type="CDD" id="cd01014">
    <property type="entry name" value="nicotinamidase_related"/>
    <property type="match status" value="1"/>
</dbReference>
<keyword evidence="2" id="KW-0378">Hydrolase</keyword>
<sequence length="182" mass="20084">MKQALLVIDVQNDYFMGGKFPLVGADVALGNVVLLIERFRVTHQPIIYIQHIKYGKNADFFGKGTTGAELHAALKVDNKTIVVRKCFPNSFLGTRLKKKLHMLGIEQLVICGMMTHKCIAATTPVAAKLGYQPILIHDATATRDLEIDGKIKSATQIQQSVIKTLANVAEIKSTQTFLHNLN</sequence>
<dbReference type="AlphaFoldDB" id="A0A6A0BCK9"/>
<dbReference type="SUPFAM" id="SSF52499">
    <property type="entry name" value="Isochorismatase-like hydrolases"/>
    <property type="match status" value="1"/>
</dbReference>
<name>A0A6A0BCK9_9LACT</name>
<dbReference type="EMBL" id="BLLI01000023">
    <property type="protein sequence ID" value="GFH42433.1"/>
    <property type="molecule type" value="Genomic_DNA"/>
</dbReference>
<evidence type="ECO:0000256" key="1">
    <source>
        <dbReference type="ARBA" id="ARBA00006336"/>
    </source>
</evidence>
<accession>A0A6A0BCK9</accession>
<reference evidence="4 5" key="1">
    <citation type="submission" date="2020-02" db="EMBL/GenBank/DDBJ databases">
        <title>Draft genome sequence of Lactococcus sp. Hs30E4-3.</title>
        <authorList>
            <person name="Noda S."/>
            <person name="Yuki M."/>
            <person name="Ohkuma M."/>
        </authorList>
    </citation>
    <scope>NUCLEOTIDE SEQUENCE [LARGE SCALE GENOMIC DNA]</scope>
    <source>
        <strain evidence="4 5">Hs30E4-3</strain>
    </source>
</reference>
<evidence type="ECO:0000259" key="3">
    <source>
        <dbReference type="Pfam" id="PF00857"/>
    </source>
</evidence>
<protein>
    <submittedName>
        <fullName evidence="4">Isochorismatase</fullName>
    </submittedName>
</protein>
<comment type="similarity">
    <text evidence="1">Belongs to the isochorismatase family.</text>
</comment>
<organism evidence="4 5">
    <name type="scientific">Pseudolactococcus hodotermopsidis</name>
    <dbReference type="NCBI Taxonomy" id="2709157"/>
    <lineage>
        <taxon>Bacteria</taxon>
        <taxon>Bacillati</taxon>
        <taxon>Bacillota</taxon>
        <taxon>Bacilli</taxon>
        <taxon>Lactobacillales</taxon>
        <taxon>Streptococcaceae</taxon>
        <taxon>Pseudolactococcus</taxon>
    </lineage>
</organism>
<dbReference type="GO" id="GO:0016787">
    <property type="term" value="F:hydrolase activity"/>
    <property type="evidence" value="ECO:0007669"/>
    <property type="project" value="UniProtKB-KW"/>
</dbReference>
<feature type="domain" description="Isochorismatase-like" evidence="3">
    <location>
        <begin position="4"/>
        <end position="146"/>
    </location>
</feature>
<keyword evidence="5" id="KW-1185">Reference proteome</keyword>
<proteinExistence type="inferred from homology"/>
<dbReference type="RefSeq" id="WP_228461992.1">
    <property type="nucleotide sequence ID" value="NZ_BLLI01000023.1"/>
</dbReference>
<evidence type="ECO:0000313" key="4">
    <source>
        <dbReference type="EMBL" id="GFH42433.1"/>
    </source>
</evidence>
<dbReference type="Gene3D" id="3.40.50.850">
    <property type="entry name" value="Isochorismatase-like"/>
    <property type="match status" value="1"/>
</dbReference>
<dbReference type="PANTHER" id="PTHR43540">
    <property type="entry name" value="PEROXYUREIDOACRYLATE/UREIDOACRYLATE AMIDOHYDROLASE-RELATED"/>
    <property type="match status" value="1"/>
</dbReference>
<evidence type="ECO:0000256" key="2">
    <source>
        <dbReference type="ARBA" id="ARBA00022801"/>
    </source>
</evidence>
<dbReference type="InterPro" id="IPR000868">
    <property type="entry name" value="Isochorismatase-like_dom"/>
</dbReference>
<evidence type="ECO:0000313" key="5">
    <source>
        <dbReference type="Proteomes" id="UP000480303"/>
    </source>
</evidence>
<dbReference type="InterPro" id="IPR050272">
    <property type="entry name" value="Isochorismatase-like_hydrls"/>
</dbReference>